<dbReference type="SUPFAM" id="SSF47384">
    <property type="entry name" value="Homodimeric domain of signal transducing histidine kinase"/>
    <property type="match status" value="1"/>
</dbReference>
<dbReference type="GO" id="GO:0000156">
    <property type="term" value="F:phosphorelay response regulator activity"/>
    <property type="evidence" value="ECO:0007669"/>
    <property type="project" value="TreeGrafter"/>
</dbReference>
<dbReference type="PANTHER" id="PTHR42878:SF7">
    <property type="entry name" value="SENSOR HISTIDINE KINASE GLRK"/>
    <property type="match status" value="1"/>
</dbReference>
<evidence type="ECO:0000313" key="18">
    <source>
        <dbReference type="Proteomes" id="UP001240236"/>
    </source>
</evidence>
<dbReference type="InterPro" id="IPR029016">
    <property type="entry name" value="GAF-like_dom_sf"/>
</dbReference>
<evidence type="ECO:0000313" key="17">
    <source>
        <dbReference type="EMBL" id="MDQ0370731.1"/>
    </source>
</evidence>
<reference evidence="17 18" key="1">
    <citation type="submission" date="2023-07" db="EMBL/GenBank/DDBJ databases">
        <title>Sequencing the genomes of 1000 actinobacteria strains.</title>
        <authorList>
            <person name="Klenk H.-P."/>
        </authorList>
    </citation>
    <scope>NUCLEOTIDE SEQUENCE [LARGE SCALE GENOMIC DNA]</scope>
    <source>
        <strain evidence="17 18">DSM 44709</strain>
    </source>
</reference>
<dbReference type="AlphaFoldDB" id="A0AAE3W6X0"/>
<gene>
    <name evidence="17" type="ORF">J2S42_007400</name>
</gene>
<dbReference type="SUPFAM" id="SSF55781">
    <property type="entry name" value="GAF domain-like"/>
    <property type="match status" value="1"/>
</dbReference>
<evidence type="ECO:0000256" key="12">
    <source>
        <dbReference type="ARBA" id="ARBA00023012"/>
    </source>
</evidence>
<evidence type="ECO:0000259" key="16">
    <source>
        <dbReference type="PROSITE" id="PS50112"/>
    </source>
</evidence>
<dbReference type="InterPro" id="IPR003594">
    <property type="entry name" value="HATPase_dom"/>
</dbReference>
<keyword evidence="7" id="KW-0812">Transmembrane</keyword>
<keyword evidence="10" id="KW-0067">ATP-binding</keyword>
<evidence type="ECO:0000256" key="4">
    <source>
        <dbReference type="ARBA" id="ARBA00012438"/>
    </source>
</evidence>
<dbReference type="Gene3D" id="1.10.287.130">
    <property type="match status" value="1"/>
</dbReference>
<proteinExistence type="predicted"/>
<feature type="domain" description="PAS" evidence="16">
    <location>
        <begin position="170"/>
        <end position="245"/>
    </location>
</feature>
<comment type="catalytic activity">
    <reaction evidence="1">
        <text>ATP + protein L-histidine = ADP + protein N-phospho-L-histidine.</text>
        <dbReference type="EC" id="2.7.13.3"/>
    </reaction>
</comment>
<feature type="domain" description="Histidine kinase" evidence="15">
    <location>
        <begin position="486"/>
        <end position="686"/>
    </location>
</feature>
<dbReference type="Pfam" id="PF00512">
    <property type="entry name" value="HisKA"/>
    <property type="match status" value="1"/>
</dbReference>
<keyword evidence="8" id="KW-0547">Nucleotide-binding</keyword>
<dbReference type="Pfam" id="PF13188">
    <property type="entry name" value="PAS_8"/>
    <property type="match status" value="1"/>
</dbReference>
<dbReference type="InterPro" id="IPR036097">
    <property type="entry name" value="HisK_dim/P_sf"/>
</dbReference>
<dbReference type="SMART" id="SM00065">
    <property type="entry name" value="GAF"/>
    <property type="match status" value="1"/>
</dbReference>
<dbReference type="PROSITE" id="PS50109">
    <property type="entry name" value="HIS_KIN"/>
    <property type="match status" value="1"/>
</dbReference>
<evidence type="ECO:0000256" key="2">
    <source>
        <dbReference type="ARBA" id="ARBA00004141"/>
    </source>
</evidence>
<dbReference type="PRINTS" id="PR00344">
    <property type="entry name" value="BCTRLSENSOR"/>
</dbReference>
<dbReference type="Gene3D" id="3.30.450.20">
    <property type="entry name" value="PAS domain"/>
    <property type="match status" value="2"/>
</dbReference>
<keyword evidence="6" id="KW-0808">Transferase</keyword>
<dbReference type="InterPro" id="IPR003661">
    <property type="entry name" value="HisK_dim/P_dom"/>
</dbReference>
<dbReference type="GO" id="GO:0030295">
    <property type="term" value="F:protein kinase activator activity"/>
    <property type="evidence" value="ECO:0007669"/>
    <property type="project" value="TreeGrafter"/>
</dbReference>
<dbReference type="InterPro" id="IPR003018">
    <property type="entry name" value="GAF"/>
</dbReference>
<dbReference type="SUPFAM" id="SSF55874">
    <property type="entry name" value="ATPase domain of HSP90 chaperone/DNA topoisomerase II/histidine kinase"/>
    <property type="match status" value="1"/>
</dbReference>
<dbReference type="CDD" id="cd00130">
    <property type="entry name" value="PAS"/>
    <property type="match status" value="2"/>
</dbReference>
<evidence type="ECO:0000256" key="10">
    <source>
        <dbReference type="ARBA" id="ARBA00022840"/>
    </source>
</evidence>
<dbReference type="SMART" id="SM00387">
    <property type="entry name" value="HATPase_c"/>
    <property type="match status" value="1"/>
</dbReference>
<evidence type="ECO:0000256" key="1">
    <source>
        <dbReference type="ARBA" id="ARBA00000085"/>
    </source>
</evidence>
<evidence type="ECO:0000256" key="3">
    <source>
        <dbReference type="ARBA" id="ARBA00004236"/>
    </source>
</evidence>
<dbReference type="PANTHER" id="PTHR42878">
    <property type="entry name" value="TWO-COMPONENT HISTIDINE KINASE"/>
    <property type="match status" value="1"/>
</dbReference>
<dbReference type="GO" id="GO:0005886">
    <property type="term" value="C:plasma membrane"/>
    <property type="evidence" value="ECO:0007669"/>
    <property type="project" value="UniProtKB-SubCell"/>
</dbReference>
<protein>
    <recommendedName>
        <fullName evidence="14">Sensor-like histidine kinase SenX3</fullName>
        <ecNumber evidence="4">2.7.13.3</ecNumber>
    </recommendedName>
</protein>
<keyword evidence="9" id="KW-0418">Kinase</keyword>
<evidence type="ECO:0000256" key="11">
    <source>
        <dbReference type="ARBA" id="ARBA00022989"/>
    </source>
</evidence>
<dbReference type="InterPro" id="IPR050351">
    <property type="entry name" value="BphY/WalK/GraS-like"/>
</dbReference>
<dbReference type="InterPro" id="IPR013767">
    <property type="entry name" value="PAS_fold"/>
</dbReference>
<evidence type="ECO:0000256" key="7">
    <source>
        <dbReference type="ARBA" id="ARBA00022692"/>
    </source>
</evidence>
<dbReference type="GO" id="GO:0005524">
    <property type="term" value="F:ATP binding"/>
    <property type="evidence" value="ECO:0007669"/>
    <property type="project" value="UniProtKB-KW"/>
</dbReference>
<dbReference type="GO" id="GO:0007234">
    <property type="term" value="P:osmosensory signaling via phosphorelay pathway"/>
    <property type="evidence" value="ECO:0007669"/>
    <property type="project" value="TreeGrafter"/>
</dbReference>
<evidence type="ECO:0000256" key="14">
    <source>
        <dbReference type="ARBA" id="ARBA00039401"/>
    </source>
</evidence>
<feature type="domain" description="PAS" evidence="16">
    <location>
        <begin position="45"/>
        <end position="112"/>
    </location>
</feature>
<dbReference type="EMBL" id="JAUSUZ010000001">
    <property type="protein sequence ID" value="MDQ0370731.1"/>
    <property type="molecule type" value="Genomic_DNA"/>
</dbReference>
<dbReference type="Gene3D" id="3.30.450.40">
    <property type="match status" value="1"/>
</dbReference>
<dbReference type="InterPro" id="IPR000014">
    <property type="entry name" value="PAS"/>
</dbReference>
<evidence type="ECO:0000256" key="5">
    <source>
        <dbReference type="ARBA" id="ARBA00022553"/>
    </source>
</evidence>
<dbReference type="Pfam" id="PF00989">
    <property type="entry name" value="PAS"/>
    <property type="match status" value="1"/>
</dbReference>
<dbReference type="InterPro" id="IPR004358">
    <property type="entry name" value="Sig_transdc_His_kin-like_C"/>
</dbReference>
<evidence type="ECO:0000256" key="13">
    <source>
        <dbReference type="ARBA" id="ARBA00023136"/>
    </source>
</evidence>
<dbReference type="Pfam" id="PF13185">
    <property type="entry name" value="GAF_2"/>
    <property type="match status" value="1"/>
</dbReference>
<keyword evidence="18" id="KW-1185">Reference proteome</keyword>
<keyword evidence="5" id="KW-0597">Phosphoprotein</keyword>
<dbReference type="Proteomes" id="UP001240236">
    <property type="component" value="Unassembled WGS sequence"/>
</dbReference>
<organism evidence="17 18">
    <name type="scientific">Catenuloplanes indicus</name>
    <dbReference type="NCBI Taxonomy" id="137267"/>
    <lineage>
        <taxon>Bacteria</taxon>
        <taxon>Bacillati</taxon>
        <taxon>Actinomycetota</taxon>
        <taxon>Actinomycetes</taxon>
        <taxon>Micromonosporales</taxon>
        <taxon>Micromonosporaceae</taxon>
        <taxon>Catenuloplanes</taxon>
    </lineage>
</organism>
<dbReference type="Pfam" id="PF02518">
    <property type="entry name" value="HATPase_c"/>
    <property type="match status" value="1"/>
</dbReference>
<dbReference type="NCBIfam" id="TIGR00229">
    <property type="entry name" value="sensory_box"/>
    <property type="match status" value="1"/>
</dbReference>
<keyword evidence="12" id="KW-0902">Two-component regulatory system</keyword>
<dbReference type="PROSITE" id="PS50112">
    <property type="entry name" value="PAS"/>
    <property type="match status" value="2"/>
</dbReference>
<comment type="caution">
    <text evidence="17">The sequence shown here is derived from an EMBL/GenBank/DDBJ whole genome shotgun (WGS) entry which is preliminary data.</text>
</comment>
<keyword evidence="13" id="KW-0472">Membrane</keyword>
<dbReference type="CDD" id="cd00082">
    <property type="entry name" value="HisKA"/>
    <property type="match status" value="1"/>
</dbReference>
<dbReference type="InterPro" id="IPR035965">
    <property type="entry name" value="PAS-like_dom_sf"/>
</dbReference>
<dbReference type="InterPro" id="IPR005467">
    <property type="entry name" value="His_kinase_dom"/>
</dbReference>
<dbReference type="SMART" id="SM00388">
    <property type="entry name" value="HisKA"/>
    <property type="match status" value="1"/>
</dbReference>
<dbReference type="Gene3D" id="3.30.565.10">
    <property type="entry name" value="Histidine kinase-like ATPase, C-terminal domain"/>
    <property type="match status" value="1"/>
</dbReference>
<evidence type="ECO:0000256" key="8">
    <source>
        <dbReference type="ARBA" id="ARBA00022741"/>
    </source>
</evidence>
<dbReference type="EC" id="2.7.13.3" evidence="4"/>
<dbReference type="SUPFAM" id="SSF55785">
    <property type="entry name" value="PYP-like sensor domain (PAS domain)"/>
    <property type="match status" value="2"/>
</dbReference>
<dbReference type="GO" id="GO:0000155">
    <property type="term" value="F:phosphorelay sensor kinase activity"/>
    <property type="evidence" value="ECO:0007669"/>
    <property type="project" value="InterPro"/>
</dbReference>
<keyword evidence="11" id="KW-1133">Transmembrane helix</keyword>
<accession>A0AAE3W6X0</accession>
<name>A0AAE3W6X0_9ACTN</name>
<evidence type="ECO:0000256" key="6">
    <source>
        <dbReference type="ARBA" id="ARBA00022679"/>
    </source>
</evidence>
<evidence type="ECO:0000259" key="15">
    <source>
        <dbReference type="PROSITE" id="PS50109"/>
    </source>
</evidence>
<sequence>MSRPRSAPVPDPEMAALADLPVLAEMSMLSDDLVRAGEIAEAIGLRRVLETTTEAFVSMDSDGRIRAWNPAAERLLGWHAAEVIGRVLADTIIPEPLREAHAGGMRRYMATGEARVAGERLALPALHRDGHVVTVEVVIWPNQVEGVWWFHAFLHDISDRVAAEERLRRERMFLATVLDSLSDGVIACDADAVITTVNPAARQLHGQPTPTVPMEDLFTRLGACHPDGRPMAYDELPLIRALHGEIVTDAELVVGDRRLVCTGRQLRDATGAVSGAVVAARDVTAERAAESHNTLLAARLRQTIAVQREVIEQAADRTETLRLVADRALEMFPQADGAAVAMRDGDVMVYTAVAGSMSPNAGLRLPVATSLSGHAVRTATTVRCDDPDTDPRVDPEACRRAGVAAVLVAPLLSEDHVTGALLVTSRRTGAFDDSDAHHLELLAHGLSGGLRHADDYAEINRLLAERTEALSEVEAANALKLDLIGMLGHEIATPLMSILATVEMADRPSAELELIGRQATRLDTLVREVLTQVALDAGRLHADREPVPLGAAITAAIELAAAGPVPVHGDASVSVLVNRGHLQQMLVNYLTNAAKYGGGAVAVEVTRTAENTIRAGIRDAGDGVPEGFRDQLFSQFSRARRTAASKPGTGLGLYIVRGLARANGGDAGYLPAVPHGSIFYLDLETA</sequence>
<evidence type="ECO:0000256" key="9">
    <source>
        <dbReference type="ARBA" id="ARBA00022777"/>
    </source>
</evidence>
<dbReference type="GO" id="GO:0006355">
    <property type="term" value="P:regulation of DNA-templated transcription"/>
    <property type="evidence" value="ECO:0007669"/>
    <property type="project" value="InterPro"/>
</dbReference>
<comment type="subcellular location">
    <subcellularLocation>
        <location evidence="3">Cell membrane</location>
    </subcellularLocation>
    <subcellularLocation>
        <location evidence="2">Membrane</location>
        <topology evidence="2">Multi-pass membrane protein</topology>
    </subcellularLocation>
</comment>
<dbReference type="SMART" id="SM00091">
    <property type="entry name" value="PAS"/>
    <property type="match status" value="2"/>
</dbReference>
<dbReference type="InterPro" id="IPR036890">
    <property type="entry name" value="HATPase_C_sf"/>
</dbReference>
<dbReference type="RefSeq" id="WP_307246930.1">
    <property type="nucleotide sequence ID" value="NZ_JAUSUZ010000001.1"/>
</dbReference>